<reference evidence="3" key="1">
    <citation type="submission" date="2017-09" db="EMBL/GenBank/DDBJ databases">
        <title>Depth-based differentiation of microbial function through sediment-hosted aquifers and enrichment of novel symbionts in the deep terrestrial subsurface.</title>
        <authorList>
            <person name="Probst A.J."/>
            <person name="Ladd B."/>
            <person name="Jarett J.K."/>
            <person name="Geller-Mcgrath D.E."/>
            <person name="Sieber C.M.K."/>
            <person name="Emerson J.B."/>
            <person name="Anantharaman K."/>
            <person name="Thomas B.C."/>
            <person name="Malmstrom R."/>
            <person name="Stieglmeier M."/>
            <person name="Klingl A."/>
            <person name="Woyke T."/>
            <person name="Ryan C.M."/>
            <person name="Banfield J.F."/>
        </authorList>
    </citation>
    <scope>NUCLEOTIDE SEQUENCE [LARGE SCALE GENOMIC DNA]</scope>
</reference>
<keyword evidence="1" id="KW-0812">Transmembrane</keyword>
<name>A0A2M8G194_9BACT</name>
<gene>
    <name evidence="2" type="ORF">CO020_00715</name>
</gene>
<keyword evidence="1" id="KW-1133">Transmembrane helix</keyword>
<organism evidence="2 3">
    <name type="scientific">Candidatus Colwellbacteria bacterium CG_4_9_14_0_2_um_filter_50_12</name>
    <dbReference type="NCBI Taxonomy" id="1974538"/>
    <lineage>
        <taxon>Bacteria</taxon>
        <taxon>Candidatus Colwelliibacteriota</taxon>
    </lineage>
</organism>
<feature type="transmembrane region" description="Helical" evidence="1">
    <location>
        <begin position="7"/>
        <end position="29"/>
    </location>
</feature>
<keyword evidence="1" id="KW-0472">Membrane</keyword>
<evidence type="ECO:0000313" key="3">
    <source>
        <dbReference type="Proteomes" id="UP000229674"/>
    </source>
</evidence>
<sequence>MNRTVKQFLYGTLFLAAIALVALGVYRIWFHKTPTCFDNIQNGSEIGVDCGGSCVPCAIKNLKLDVSETPRVFPATASQSILFAKVVNPSNAYAVKSFSYRIQVWSVLGVPITTFTGSSYIAPGGTRYLVFPNLASAAANVEQPIAPLEVSDVVWISAETFTNYDLQVSDVTTALAASGGEVDGKVANKSPSNIPLRLTALLFDAKGGLISASAGPVQDLAPFSAQQFQIYFPPLGRIGNAVDRSKTKVFYEVVKS</sequence>
<dbReference type="Proteomes" id="UP000229674">
    <property type="component" value="Unassembled WGS sequence"/>
</dbReference>
<protein>
    <submittedName>
        <fullName evidence="2">Uncharacterized protein</fullName>
    </submittedName>
</protein>
<evidence type="ECO:0000256" key="1">
    <source>
        <dbReference type="SAM" id="Phobius"/>
    </source>
</evidence>
<dbReference type="EMBL" id="PFQX01000029">
    <property type="protein sequence ID" value="PJC65423.1"/>
    <property type="molecule type" value="Genomic_DNA"/>
</dbReference>
<accession>A0A2M8G194</accession>
<proteinExistence type="predicted"/>
<dbReference type="AlphaFoldDB" id="A0A2M8G194"/>
<evidence type="ECO:0000313" key="2">
    <source>
        <dbReference type="EMBL" id="PJC65423.1"/>
    </source>
</evidence>
<comment type="caution">
    <text evidence="2">The sequence shown here is derived from an EMBL/GenBank/DDBJ whole genome shotgun (WGS) entry which is preliminary data.</text>
</comment>